<evidence type="ECO:0000256" key="4">
    <source>
        <dbReference type="RuleBase" id="RU003694"/>
    </source>
</evidence>
<sequence length="649" mass="69337">MASEEELRRYLKKAAVELKDTQRRLDELEARAVEPIAITGMSCRFPGGVQTPEQFWEVLEDGRDLFGPLPQDRSWQHWLGLNGGSYVSEGTFLYDAYDFDAKFFGIPPIEARVMDPQHRILLEIAWEAIERSRIDPESLRGSATGLYLGMSTQSYEWVGFNKHWIGVEGYLMTGSAVAVAAGRISYTLGLEGPALMVDTSCSSSLTAIHQACAALRSGEVSMALAGGIMVMSLPLWFVAFSRLRALAQNGRPKPFAAAADGTGWGEGAGMLMLERLSDARRNGHPVLAVIRGSAANQDGASNGLTAPSGRAQQKVIRQALSNAKVAAAEVDVVEAHGTGTVLGDPIEAQAVLSTYGKDRPAGKPLWLGSVKSNLGHTQAAAGVAGVIKVVQAMRHDTVPPTLGVDAPTPHVDWDAGDVRLPTTKQPWPRNGHPRRAGVSSFGFSGTNLHVIVEEAPEAEPAEVTEPPRDAAMPLPLVLSGKTEDALRAQAAKLLDWLIADPALDLWDVGFSLATTRTALDHRAAVLAGDREQALAGLAAVAAGQTTPAVHRGRAGQPEDAPVAEPGEPGAAAIAWTGGAEIDWAAVYSGQPVRTVDLPTYAFQRRRFFINPDAEKVSAPTELGSDESQLEEKFRVHFHLDTDGSSLPQS</sequence>
<dbReference type="Gene3D" id="3.40.47.10">
    <property type="match status" value="1"/>
</dbReference>
<dbReference type="CDD" id="cd00833">
    <property type="entry name" value="PKS"/>
    <property type="match status" value="1"/>
</dbReference>
<feature type="domain" description="Ketosynthase family 3 (KS3)" evidence="7">
    <location>
        <begin position="33"/>
        <end position="454"/>
    </location>
</feature>
<dbReference type="InterPro" id="IPR015083">
    <property type="entry name" value="NorB/c/GfsB-D-like_docking"/>
</dbReference>
<comment type="similarity">
    <text evidence="4">Belongs to the thiolase-like superfamily. Beta-ketoacyl-ACP synthases family.</text>
</comment>
<dbReference type="PANTHER" id="PTHR43775:SF51">
    <property type="entry name" value="INACTIVE PHENOLPHTHIOCEROL SYNTHESIS POLYKETIDE SYNTHASE TYPE I PKS1-RELATED"/>
    <property type="match status" value="1"/>
</dbReference>
<dbReference type="InterPro" id="IPR020841">
    <property type="entry name" value="PKS_Beta-ketoAc_synthase_dom"/>
</dbReference>
<reference evidence="8 9" key="1">
    <citation type="submission" date="2020-07" db="EMBL/GenBank/DDBJ databases">
        <authorList>
            <person name="Zhuang K."/>
            <person name="Ran Y."/>
        </authorList>
    </citation>
    <scope>NUCLEOTIDE SEQUENCE [LARGE SCALE GENOMIC DNA]</scope>
    <source>
        <strain evidence="8 9">WCH-YHL-001</strain>
    </source>
</reference>
<dbReference type="InterPro" id="IPR014030">
    <property type="entry name" value="Ketoacyl_synth_N"/>
</dbReference>
<keyword evidence="2 4" id="KW-0808">Transferase</keyword>
<dbReference type="KEGG" id="nhu:H0264_30735"/>
<dbReference type="EMBL" id="CP059399">
    <property type="protein sequence ID" value="QLY29584.1"/>
    <property type="molecule type" value="Genomic_DNA"/>
</dbReference>
<accession>A0A7D6Z2W8</accession>
<dbReference type="Pfam" id="PF16197">
    <property type="entry name" value="KAsynt_C_assoc"/>
    <property type="match status" value="1"/>
</dbReference>
<evidence type="ECO:0000313" key="8">
    <source>
        <dbReference type="EMBL" id="QLY29584.1"/>
    </source>
</evidence>
<dbReference type="InterPro" id="IPR032821">
    <property type="entry name" value="PKS_assoc"/>
</dbReference>
<dbReference type="GO" id="GO:0030639">
    <property type="term" value="P:polyketide biosynthetic process"/>
    <property type="evidence" value="ECO:0007669"/>
    <property type="project" value="UniProtKB-ARBA"/>
</dbReference>
<dbReference type="SUPFAM" id="SSF101173">
    <property type="entry name" value="Docking domain B of the erythromycin polyketide synthase (DEBS)"/>
    <property type="match status" value="1"/>
</dbReference>
<evidence type="ECO:0000256" key="3">
    <source>
        <dbReference type="ARBA" id="ARBA00023268"/>
    </source>
</evidence>
<dbReference type="InterPro" id="IPR050091">
    <property type="entry name" value="PKS_NRPS_Biosynth_Enz"/>
</dbReference>
<evidence type="ECO:0000256" key="6">
    <source>
        <dbReference type="SAM" id="MobiDB-lite"/>
    </source>
</evidence>
<proteinExistence type="inferred from homology"/>
<evidence type="ECO:0000313" key="9">
    <source>
        <dbReference type="Proteomes" id="UP000515512"/>
    </source>
</evidence>
<feature type="coiled-coil region" evidence="5">
    <location>
        <begin position="4"/>
        <end position="31"/>
    </location>
</feature>
<protein>
    <submittedName>
        <fullName evidence="8">Polyketide synthase docking domain-containing protein</fullName>
    </submittedName>
</protein>
<dbReference type="PROSITE" id="PS52004">
    <property type="entry name" value="KS3_2"/>
    <property type="match status" value="1"/>
</dbReference>
<dbReference type="Gene3D" id="3.30.70.3290">
    <property type="match status" value="1"/>
</dbReference>
<dbReference type="InterPro" id="IPR036299">
    <property type="entry name" value="Polyketide_synth_docking_sf"/>
</dbReference>
<dbReference type="Pfam" id="PF08990">
    <property type="entry name" value="Docking"/>
    <property type="match status" value="1"/>
</dbReference>
<evidence type="ECO:0000256" key="1">
    <source>
        <dbReference type="ARBA" id="ARBA00001957"/>
    </source>
</evidence>
<dbReference type="RefSeq" id="WP_181580788.1">
    <property type="nucleotide sequence ID" value="NZ_CP059399.1"/>
</dbReference>
<dbReference type="Proteomes" id="UP000515512">
    <property type="component" value="Chromosome"/>
</dbReference>
<dbReference type="PANTHER" id="PTHR43775">
    <property type="entry name" value="FATTY ACID SYNTHASE"/>
    <property type="match status" value="1"/>
</dbReference>
<dbReference type="SUPFAM" id="SSF53901">
    <property type="entry name" value="Thiolase-like"/>
    <property type="match status" value="1"/>
</dbReference>
<feature type="region of interest" description="Disordered" evidence="6">
    <location>
        <begin position="400"/>
        <end position="436"/>
    </location>
</feature>
<dbReference type="GO" id="GO:0006633">
    <property type="term" value="P:fatty acid biosynthetic process"/>
    <property type="evidence" value="ECO:0007669"/>
    <property type="project" value="TreeGrafter"/>
</dbReference>
<dbReference type="FunFam" id="3.40.47.10:FF:000019">
    <property type="entry name" value="Polyketide synthase type I"/>
    <property type="match status" value="1"/>
</dbReference>
<evidence type="ECO:0000256" key="2">
    <source>
        <dbReference type="ARBA" id="ARBA00022679"/>
    </source>
</evidence>
<dbReference type="InterPro" id="IPR016039">
    <property type="entry name" value="Thiolase-like"/>
</dbReference>
<evidence type="ECO:0000256" key="5">
    <source>
        <dbReference type="SAM" id="Coils"/>
    </source>
</evidence>
<dbReference type="InterPro" id="IPR014031">
    <property type="entry name" value="Ketoacyl_synth_C"/>
</dbReference>
<keyword evidence="9" id="KW-1185">Reference proteome</keyword>
<keyword evidence="3" id="KW-0511">Multifunctional enzyme</keyword>
<dbReference type="AlphaFoldDB" id="A0A7D6Z2W8"/>
<organism evidence="8 9">
    <name type="scientific">Nocardia huaxiensis</name>
    <dbReference type="NCBI Taxonomy" id="2755382"/>
    <lineage>
        <taxon>Bacteria</taxon>
        <taxon>Bacillati</taxon>
        <taxon>Actinomycetota</taxon>
        <taxon>Actinomycetes</taxon>
        <taxon>Mycobacteriales</taxon>
        <taxon>Nocardiaceae</taxon>
        <taxon>Nocardia</taxon>
    </lineage>
</organism>
<dbReference type="Pfam" id="PF02801">
    <property type="entry name" value="Ketoacyl-synt_C"/>
    <property type="match status" value="1"/>
</dbReference>
<dbReference type="SMART" id="SM00825">
    <property type="entry name" value="PKS_KS"/>
    <property type="match status" value="1"/>
</dbReference>
<gene>
    <name evidence="8" type="ORF">H0264_30735</name>
</gene>
<dbReference type="Pfam" id="PF00109">
    <property type="entry name" value="ketoacyl-synt"/>
    <property type="match status" value="1"/>
</dbReference>
<name>A0A7D6Z2W8_9NOCA</name>
<evidence type="ECO:0000259" key="7">
    <source>
        <dbReference type="PROSITE" id="PS52004"/>
    </source>
</evidence>
<comment type="cofactor">
    <cofactor evidence="1">
        <name>pantetheine 4'-phosphate</name>
        <dbReference type="ChEBI" id="CHEBI:47942"/>
    </cofactor>
</comment>
<keyword evidence="5" id="KW-0175">Coiled coil</keyword>
<dbReference type="GO" id="GO:0004312">
    <property type="term" value="F:fatty acid synthase activity"/>
    <property type="evidence" value="ECO:0007669"/>
    <property type="project" value="TreeGrafter"/>
</dbReference>